<protein>
    <submittedName>
        <fullName evidence="1">Phosphate ABC transporter substrate-binding protein</fullName>
    </submittedName>
</protein>
<dbReference type="Gene3D" id="3.40.190.10">
    <property type="entry name" value="Periplasmic binding protein-like II"/>
    <property type="match status" value="1"/>
</dbReference>
<dbReference type="Pfam" id="PF12974">
    <property type="entry name" value="Phosphonate-bd"/>
    <property type="match status" value="1"/>
</dbReference>
<dbReference type="Proteomes" id="UP000307378">
    <property type="component" value="Unassembled WGS sequence"/>
</dbReference>
<dbReference type="SUPFAM" id="SSF53850">
    <property type="entry name" value="Periplasmic binding protein-like II"/>
    <property type="match status" value="1"/>
</dbReference>
<dbReference type="AlphaFoldDB" id="A0A4S8Q1V0"/>
<dbReference type="EMBL" id="STGU01000002">
    <property type="protein sequence ID" value="THV37940.1"/>
    <property type="molecule type" value="Genomic_DNA"/>
</dbReference>
<dbReference type="PANTHER" id="PTHR35841">
    <property type="entry name" value="PHOSPHONATES-BINDING PERIPLASMIC PROTEIN"/>
    <property type="match status" value="1"/>
</dbReference>
<dbReference type="PANTHER" id="PTHR35841:SF1">
    <property type="entry name" value="PHOSPHONATES-BINDING PERIPLASMIC PROTEIN"/>
    <property type="match status" value="1"/>
</dbReference>
<evidence type="ECO:0000313" key="2">
    <source>
        <dbReference type="Proteomes" id="UP000307378"/>
    </source>
</evidence>
<dbReference type="RefSeq" id="WP_136538448.1">
    <property type="nucleotide sequence ID" value="NZ_STGU01000002.1"/>
</dbReference>
<proteinExistence type="predicted"/>
<name>A0A4S8Q1V0_9HYPH</name>
<comment type="caution">
    <text evidence="1">The sequence shown here is derived from an EMBL/GenBank/DDBJ whole genome shotgun (WGS) entry which is preliminary data.</text>
</comment>
<reference evidence="1 2" key="1">
    <citation type="submission" date="2019-04" db="EMBL/GenBank/DDBJ databases">
        <title>genome sequence of strain W3.</title>
        <authorList>
            <person name="Gao J."/>
            <person name="Sun J."/>
        </authorList>
    </citation>
    <scope>NUCLEOTIDE SEQUENCE [LARGE SCALE GENOMIC DNA]</scope>
    <source>
        <strain evidence="1 2">W3</strain>
    </source>
</reference>
<organism evidence="1 2">
    <name type="scientific">Rhizobium rosettiformans W3</name>
    <dbReference type="NCBI Taxonomy" id="538378"/>
    <lineage>
        <taxon>Bacteria</taxon>
        <taxon>Pseudomonadati</taxon>
        <taxon>Pseudomonadota</taxon>
        <taxon>Alphaproteobacteria</taxon>
        <taxon>Hyphomicrobiales</taxon>
        <taxon>Rhizobiaceae</taxon>
        <taxon>Rhizobium/Agrobacterium group</taxon>
        <taxon>Rhizobium</taxon>
    </lineage>
</organism>
<accession>A0A4S8Q1V0</accession>
<gene>
    <name evidence="1" type="ORF">FAA86_03770</name>
</gene>
<sequence length="262" mass="28217">MYVAPPVVVEAERALWAFLRDHLRGAGMTGVPETLDEQVAHHEAWLDPRLILAQTCGFPFVKRLRGRVRLVATPVYDAPGCEGFNMCSVIVMRKADAPADLAACAGLTVAINERGSNSGYNLLRAAIAPHAGGKPFFSRVVETGGHIASMAAVQRGAADLAAIDCITFDLLRRHAPERLEGLVVLDKTPYGPNLPFITRLSATDEELTALRSALKAAMTAPELLEARAVLGLKDVVVLEETAYDILLQHEQAAIRAGYSDLP</sequence>
<evidence type="ECO:0000313" key="1">
    <source>
        <dbReference type="EMBL" id="THV37940.1"/>
    </source>
</evidence>